<dbReference type="GO" id="GO:0005802">
    <property type="term" value="C:trans-Golgi network"/>
    <property type="evidence" value="ECO:0007669"/>
    <property type="project" value="TreeGrafter"/>
</dbReference>
<proteinExistence type="predicted"/>
<organism evidence="5 6">
    <name type="scientific">Phytophthora pseudosyringae</name>
    <dbReference type="NCBI Taxonomy" id="221518"/>
    <lineage>
        <taxon>Eukaryota</taxon>
        <taxon>Sar</taxon>
        <taxon>Stramenopiles</taxon>
        <taxon>Oomycota</taxon>
        <taxon>Peronosporomycetes</taxon>
        <taxon>Peronosporales</taxon>
        <taxon>Peronosporaceae</taxon>
        <taxon>Phytophthora</taxon>
    </lineage>
</organism>
<dbReference type="GO" id="GO:0055037">
    <property type="term" value="C:recycling endosome"/>
    <property type="evidence" value="ECO:0007669"/>
    <property type="project" value="TreeGrafter"/>
</dbReference>
<dbReference type="GO" id="GO:0005769">
    <property type="term" value="C:early endosome"/>
    <property type="evidence" value="ECO:0007669"/>
    <property type="project" value="TreeGrafter"/>
</dbReference>
<comment type="caution">
    <text evidence="5">The sequence shown here is derived from an EMBL/GenBank/DDBJ whole genome shotgun (WGS) entry which is preliminary data.</text>
</comment>
<dbReference type="Pfam" id="PF00169">
    <property type="entry name" value="PH"/>
    <property type="match status" value="1"/>
</dbReference>
<evidence type="ECO:0000256" key="1">
    <source>
        <dbReference type="ARBA" id="ARBA00022553"/>
    </source>
</evidence>
<evidence type="ECO:0000259" key="4">
    <source>
        <dbReference type="PROSITE" id="PS50192"/>
    </source>
</evidence>
<dbReference type="GO" id="GO:0007032">
    <property type="term" value="P:endosome organization"/>
    <property type="evidence" value="ECO:0007669"/>
    <property type="project" value="TreeGrafter"/>
</dbReference>
<dbReference type="EMBL" id="JAGDFM010000103">
    <property type="protein sequence ID" value="KAG7386288.1"/>
    <property type="molecule type" value="Genomic_DNA"/>
</dbReference>
<feature type="compositionally biased region" description="Polar residues" evidence="2">
    <location>
        <begin position="263"/>
        <end position="274"/>
    </location>
</feature>
<protein>
    <recommendedName>
        <fullName evidence="7">PH domain-containing protein</fullName>
    </recommendedName>
</protein>
<dbReference type="PANTHER" id="PTHR22902:SF27">
    <property type="entry name" value="PLECKSTRIN HOMOLOGY DOMAIN-CONTAINING FAMILY A MEMBER 3"/>
    <property type="match status" value="1"/>
</dbReference>
<evidence type="ECO:0000259" key="3">
    <source>
        <dbReference type="PROSITE" id="PS50003"/>
    </source>
</evidence>
<feature type="domain" description="PH" evidence="3">
    <location>
        <begin position="20"/>
        <end position="134"/>
    </location>
</feature>
<dbReference type="GO" id="GO:0042147">
    <property type="term" value="P:retrograde transport, endosome to Golgi"/>
    <property type="evidence" value="ECO:0007669"/>
    <property type="project" value="TreeGrafter"/>
</dbReference>
<reference evidence="5" key="1">
    <citation type="submission" date="2021-02" db="EMBL/GenBank/DDBJ databases">
        <authorList>
            <person name="Palmer J.M."/>
        </authorList>
    </citation>
    <scope>NUCLEOTIDE SEQUENCE</scope>
    <source>
        <strain evidence="5">SCRP734</strain>
    </source>
</reference>
<evidence type="ECO:0000256" key="2">
    <source>
        <dbReference type="SAM" id="MobiDB-lite"/>
    </source>
</evidence>
<dbReference type="GO" id="GO:0005829">
    <property type="term" value="C:cytosol"/>
    <property type="evidence" value="ECO:0007669"/>
    <property type="project" value="GOC"/>
</dbReference>
<feature type="region of interest" description="Disordered" evidence="2">
    <location>
        <begin position="1"/>
        <end position="20"/>
    </location>
</feature>
<dbReference type="InterPro" id="IPR001849">
    <property type="entry name" value="PH_domain"/>
</dbReference>
<feature type="region of interest" description="Disordered" evidence="2">
    <location>
        <begin position="243"/>
        <end position="288"/>
    </location>
</feature>
<dbReference type="InterPro" id="IPR000727">
    <property type="entry name" value="T_SNARE_dom"/>
</dbReference>
<keyword evidence="6" id="KW-1185">Reference proteome</keyword>
<name>A0A8T1W184_9STRA</name>
<dbReference type="Proteomes" id="UP000694044">
    <property type="component" value="Unassembled WGS sequence"/>
</dbReference>
<evidence type="ECO:0000313" key="5">
    <source>
        <dbReference type="EMBL" id="KAG7386288.1"/>
    </source>
</evidence>
<keyword evidence="1" id="KW-0597">Phosphoprotein</keyword>
<feature type="compositionally biased region" description="Low complexity" evidence="2">
    <location>
        <begin position="279"/>
        <end position="288"/>
    </location>
</feature>
<evidence type="ECO:0008006" key="7">
    <source>
        <dbReference type="Google" id="ProtNLM"/>
    </source>
</evidence>
<dbReference type="PANTHER" id="PTHR22902">
    <property type="entry name" value="SESQUIPEDALIAN"/>
    <property type="match status" value="1"/>
</dbReference>
<dbReference type="GO" id="GO:0001881">
    <property type="term" value="P:receptor recycling"/>
    <property type="evidence" value="ECO:0007669"/>
    <property type="project" value="TreeGrafter"/>
</dbReference>
<feature type="compositionally biased region" description="Low complexity" evidence="2">
    <location>
        <begin position="252"/>
        <end position="262"/>
    </location>
</feature>
<dbReference type="OrthoDB" id="185175at2759"/>
<dbReference type="PROSITE" id="PS50192">
    <property type="entry name" value="T_SNARE"/>
    <property type="match status" value="1"/>
</dbReference>
<evidence type="ECO:0000313" key="6">
    <source>
        <dbReference type="Proteomes" id="UP000694044"/>
    </source>
</evidence>
<dbReference type="SMART" id="SM00233">
    <property type="entry name" value="PH"/>
    <property type="match status" value="1"/>
</dbReference>
<dbReference type="PROSITE" id="PS50003">
    <property type="entry name" value="PH_DOMAIN"/>
    <property type="match status" value="1"/>
</dbReference>
<feature type="domain" description="T-SNARE coiled-coil homology" evidence="4">
    <location>
        <begin position="175"/>
        <end position="237"/>
    </location>
</feature>
<dbReference type="AlphaFoldDB" id="A0A8T1W184"/>
<gene>
    <name evidence="5" type="ORF">PHYPSEUDO_000416</name>
</gene>
<accession>A0A8T1W184</accession>
<dbReference type="InterPro" id="IPR045188">
    <property type="entry name" value="Boi1/Boi2-like"/>
</dbReference>
<sequence>MNILRVPERGATASGDKARPTSCEGYVTKRGHFRKSWRVRFLVLDGSSLQVSYYESRAASHPPTAEPSAPKGSFYLSSIEPHEYVVGVMGAADKPFGFKMVGHAPKKGYVELDVFVETLADRNKWLEVARNALSAKRQLTRQAIEQSVSPNKKNLFGFSVSLSPQPAITPQKQMQTLATSKEELLSDALRDIEAAKLVGREACNEIVIQGEKLDAIEQDLSAIDRDLDFGDKLLRRLKSPTLHLFSDDSRPKSTGGSKGSSPQRSQQFGGTSPSRLPPAMDSSSSDAGASDLERLAQALGELEVQAELLNGEAGRSTQQIERVEHQLSNVTARVEKQTKQASATLRAGPRLF</sequence>
<feature type="region of interest" description="Disordered" evidence="2">
    <location>
        <begin position="331"/>
        <end position="352"/>
    </location>
</feature>